<proteinExistence type="predicted"/>
<dbReference type="EMBL" id="CM017612">
    <property type="protein sequence ID" value="TYI37439.1"/>
    <property type="molecule type" value="Genomic_DNA"/>
</dbReference>
<accession>A0A5D2R9I4</accession>
<dbReference type="Proteomes" id="UP000322667">
    <property type="component" value="Chromosome A03"/>
</dbReference>
<keyword evidence="2" id="KW-1185">Reference proteome</keyword>
<organism evidence="1 2">
    <name type="scientific">Gossypium tomentosum</name>
    <name type="common">Hawaiian cotton</name>
    <name type="synonym">Gossypium sandvicense</name>
    <dbReference type="NCBI Taxonomy" id="34277"/>
    <lineage>
        <taxon>Eukaryota</taxon>
        <taxon>Viridiplantae</taxon>
        <taxon>Streptophyta</taxon>
        <taxon>Embryophyta</taxon>
        <taxon>Tracheophyta</taxon>
        <taxon>Spermatophyta</taxon>
        <taxon>Magnoliopsida</taxon>
        <taxon>eudicotyledons</taxon>
        <taxon>Gunneridae</taxon>
        <taxon>Pentapetalae</taxon>
        <taxon>rosids</taxon>
        <taxon>malvids</taxon>
        <taxon>Malvales</taxon>
        <taxon>Malvaceae</taxon>
        <taxon>Malvoideae</taxon>
        <taxon>Gossypium</taxon>
    </lineage>
</organism>
<gene>
    <name evidence="1" type="ORF">ES332_A03G211500v1</name>
</gene>
<evidence type="ECO:0000313" key="2">
    <source>
        <dbReference type="Proteomes" id="UP000322667"/>
    </source>
</evidence>
<name>A0A5D2R9I4_GOSTO</name>
<reference evidence="1 2" key="1">
    <citation type="submission" date="2019-07" db="EMBL/GenBank/DDBJ databases">
        <title>WGS assembly of Gossypium tomentosum.</title>
        <authorList>
            <person name="Chen Z.J."/>
            <person name="Sreedasyam A."/>
            <person name="Ando A."/>
            <person name="Song Q."/>
            <person name="De L."/>
            <person name="Hulse-Kemp A."/>
            <person name="Ding M."/>
            <person name="Ye W."/>
            <person name="Kirkbride R."/>
            <person name="Jenkins J."/>
            <person name="Plott C."/>
            <person name="Lovell J."/>
            <person name="Lin Y.-M."/>
            <person name="Vaughn R."/>
            <person name="Liu B."/>
            <person name="Li W."/>
            <person name="Simpson S."/>
            <person name="Scheffler B."/>
            <person name="Saski C."/>
            <person name="Grover C."/>
            <person name="Hu G."/>
            <person name="Conover J."/>
            <person name="Carlson J."/>
            <person name="Shu S."/>
            <person name="Boston L."/>
            <person name="Williams M."/>
            <person name="Peterson D."/>
            <person name="Mcgee K."/>
            <person name="Jones D."/>
            <person name="Wendel J."/>
            <person name="Stelly D."/>
            <person name="Grimwood J."/>
            <person name="Schmutz J."/>
        </authorList>
    </citation>
    <scope>NUCLEOTIDE SEQUENCE [LARGE SCALE GENOMIC DNA]</scope>
    <source>
        <strain evidence="1">7179.01</strain>
    </source>
</reference>
<dbReference type="AlphaFoldDB" id="A0A5D2R9I4"/>
<protein>
    <submittedName>
        <fullName evidence="1">Uncharacterized protein</fullName>
    </submittedName>
</protein>
<evidence type="ECO:0000313" key="1">
    <source>
        <dbReference type="EMBL" id="TYI37439.1"/>
    </source>
</evidence>
<sequence length="60" mass="6536">MVDSSVLMEARNLVVRSPEYAEKSIDGLDSALMASIRGAGQTLPKASRKCCGARRERQKP</sequence>